<evidence type="ECO:0000313" key="1">
    <source>
        <dbReference type="EMBL" id="KAG5636176.1"/>
    </source>
</evidence>
<proteinExistence type="predicted"/>
<dbReference type="EMBL" id="JABCKI010005966">
    <property type="protein sequence ID" value="KAG5636176.1"/>
    <property type="molecule type" value="Genomic_DNA"/>
</dbReference>
<evidence type="ECO:0000313" key="2">
    <source>
        <dbReference type="Proteomes" id="UP000717328"/>
    </source>
</evidence>
<comment type="caution">
    <text evidence="1">The sequence shown here is derived from an EMBL/GenBank/DDBJ whole genome shotgun (WGS) entry which is preliminary data.</text>
</comment>
<dbReference type="Gene3D" id="3.90.1300.10">
    <property type="entry name" value="Amidase signature (AS) domain"/>
    <property type="match status" value="1"/>
</dbReference>
<gene>
    <name evidence="1" type="ORF">H0H81_008911</name>
</gene>
<keyword evidence="2" id="KW-1185">Reference proteome</keyword>
<dbReference type="SUPFAM" id="SSF75304">
    <property type="entry name" value="Amidase signature (AS) enzymes"/>
    <property type="match status" value="1"/>
</dbReference>
<dbReference type="Proteomes" id="UP000717328">
    <property type="component" value="Unassembled WGS sequence"/>
</dbReference>
<dbReference type="OrthoDB" id="3038169at2759"/>
<sequence>MWPFSSSYLQIVDTKRAERQRILATASTASLDTDKFIKATGKSLLPFTGLANTDRKTATEIVAHIEKGEWTASQVVEAYITRATEAHAVTNSLTEGVHPPTPCDRQTNV</sequence>
<accession>A0A9P7K2Z7</accession>
<organism evidence="1 2">
    <name type="scientific">Sphagnurus paluster</name>
    <dbReference type="NCBI Taxonomy" id="117069"/>
    <lineage>
        <taxon>Eukaryota</taxon>
        <taxon>Fungi</taxon>
        <taxon>Dikarya</taxon>
        <taxon>Basidiomycota</taxon>
        <taxon>Agaricomycotina</taxon>
        <taxon>Agaricomycetes</taxon>
        <taxon>Agaricomycetidae</taxon>
        <taxon>Agaricales</taxon>
        <taxon>Tricholomatineae</taxon>
        <taxon>Lyophyllaceae</taxon>
        <taxon>Sphagnurus</taxon>
    </lineage>
</organism>
<name>A0A9P7K2Z7_9AGAR</name>
<protein>
    <submittedName>
        <fullName evidence="1">Uncharacterized protein</fullName>
    </submittedName>
</protein>
<dbReference type="InterPro" id="IPR036928">
    <property type="entry name" value="AS_sf"/>
</dbReference>
<reference evidence="1" key="2">
    <citation type="submission" date="2021-10" db="EMBL/GenBank/DDBJ databases">
        <title>Phylogenomics reveals ancestral predisposition of the termite-cultivated fungus Termitomyces towards a domesticated lifestyle.</title>
        <authorList>
            <person name="Auxier B."/>
            <person name="Grum-Grzhimaylo A."/>
            <person name="Cardenas M.E."/>
            <person name="Lodge J.D."/>
            <person name="Laessoe T."/>
            <person name="Pedersen O."/>
            <person name="Smith M.E."/>
            <person name="Kuyper T.W."/>
            <person name="Franco-Molano E.A."/>
            <person name="Baroni T.J."/>
            <person name="Aanen D.K."/>
        </authorList>
    </citation>
    <scope>NUCLEOTIDE SEQUENCE</scope>
    <source>
        <strain evidence="1">D49</strain>
    </source>
</reference>
<reference evidence="1" key="1">
    <citation type="submission" date="2021-02" db="EMBL/GenBank/DDBJ databases">
        <authorList>
            <person name="Nieuwenhuis M."/>
            <person name="Van De Peppel L.J.J."/>
        </authorList>
    </citation>
    <scope>NUCLEOTIDE SEQUENCE</scope>
    <source>
        <strain evidence="1">D49</strain>
    </source>
</reference>
<dbReference type="AlphaFoldDB" id="A0A9P7K2Z7"/>